<reference evidence="2 3" key="1">
    <citation type="journal article" date="2024" name="Plant J.">
        <title>Genome sequences and population genomics reveal climatic adaptation and genomic divergence between two closely related sweetgum species.</title>
        <authorList>
            <person name="Xu W.Q."/>
            <person name="Ren C.Q."/>
            <person name="Zhang X.Y."/>
            <person name="Comes H.P."/>
            <person name="Liu X.H."/>
            <person name="Li Y.G."/>
            <person name="Kettle C.J."/>
            <person name="Jalonen R."/>
            <person name="Gaisberger H."/>
            <person name="Ma Y.Z."/>
            <person name="Qiu Y.X."/>
        </authorList>
    </citation>
    <scope>NUCLEOTIDE SEQUENCE [LARGE SCALE GENOMIC DNA]</scope>
    <source>
        <strain evidence="2">Hangzhou</strain>
    </source>
</reference>
<dbReference type="InterPro" id="IPR007679">
    <property type="entry name" value="DUF569"/>
</dbReference>
<dbReference type="SUPFAM" id="SSF50405">
    <property type="entry name" value="Actin-crosslinking proteins"/>
    <property type="match status" value="1"/>
</dbReference>
<feature type="domain" description="DUF569" evidence="1">
    <location>
        <begin position="1"/>
        <end position="130"/>
    </location>
</feature>
<dbReference type="Proteomes" id="UP001415857">
    <property type="component" value="Unassembled WGS sequence"/>
</dbReference>
<dbReference type="PANTHER" id="PTHR31205">
    <property type="entry name" value="ACTIN CROSS-LINKING PROTEIN (DUF569)"/>
    <property type="match status" value="1"/>
</dbReference>
<dbReference type="Pfam" id="PF04601">
    <property type="entry name" value="DUF569"/>
    <property type="match status" value="1"/>
</dbReference>
<dbReference type="Gene3D" id="2.80.10.50">
    <property type="match status" value="1"/>
</dbReference>
<dbReference type="CDD" id="cd23340">
    <property type="entry name" value="beta-trefoil_FSCN_ACP-like"/>
    <property type="match status" value="1"/>
</dbReference>
<protein>
    <recommendedName>
        <fullName evidence="1">DUF569 domain-containing protein</fullName>
    </recommendedName>
</protein>
<proteinExistence type="predicted"/>
<organism evidence="2 3">
    <name type="scientific">Liquidambar formosana</name>
    <name type="common">Formosan gum</name>
    <dbReference type="NCBI Taxonomy" id="63359"/>
    <lineage>
        <taxon>Eukaryota</taxon>
        <taxon>Viridiplantae</taxon>
        <taxon>Streptophyta</taxon>
        <taxon>Embryophyta</taxon>
        <taxon>Tracheophyta</taxon>
        <taxon>Spermatophyta</taxon>
        <taxon>Magnoliopsida</taxon>
        <taxon>eudicotyledons</taxon>
        <taxon>Gunneridae</taxon>
        <taxon>Pentapetalae</taxon>
        <taxon>Saxifragales</taxon>
        <taxon>Altingiaceae</taxon>
        <taxon>Liquidambar</taxon>
    </lineage>
</organism>
<accession>A0AAP0S8F5</accession>
<evidence type="ECO:0000259" key="1">
    <source>
        <dbReference type="Pfam" id="PF04601"/>
    </source>
</evidence>
<dbReference type="InterPro" id="IPR008999">
    <property type="entry name" value="Actin-crosslinking"/>
</dbReference>
<evidence type="ECO:0000313" key="3">
    <source>
        <dbReference type="Proteomes" id="UP001415857"/>
    </source>
</evidence>
<comment type="caution">
    <text evidence="2">The sequence shown here is derived from an EMBL/GenBank/DDBJ whole genome shotgun (WGS) entry which is preliminary data.</text>
</comment>
<gene>
    <name evidence="2" type="ORF">L1049_020816</name>
</gene>
<name>A0AAP0S8F5_LIQFO</name>
<dbReference type="AlphaFoldDB" id="A0AAP0S8F5"/>
<dbReference type="PANTHER" id="PTHR31205:SF69">
    <property type="entry name" value="ACTIN CROSS-LINKING PROTEIN (DUF569)"/>
    <property type="match status" value="1"/>
</dbReference>
<evidence type="ECO:0000313" key="2">
    <source>
        <dbReference type="EMBL" id="KAK9292836.1"/>
    </source>
</evidence>
<keyword evidence="3" id="KW-1185">Reference proteome</keyword>
<sequence>MDLFQNAKAVRLRSQHNEYLRAEEDEKTVTRHRDGSSKNARWTVEFVPNSSNVIRLKSCFNKYLTASDQTSCCAKTDLRVLQTPGRLDSSLEWEPIKEGTHVKLKSRCDQYLRANGGLLPFWCCFATRDSALWAVDIVEVKAFHENLFQAVLNFS</sequence>
<dbReference type="EMBL" id="JBBPBK010000001">
    <property type="protein sequence ID" value="KAK9292836.1"/>
    <property type="molecule type" value="Genomic_DNA"/>
</dbReference>